<dbReference type="GO" id="GO:0005886">
    <property type="term" value="C:plasma membrane"/>
    <property type="evidence" value="ECO:0007669"/>
    <property type="project" value="TreeGrafter"/>
</dbReference>
<feature type="transmembrane region" description="Helical" evidence="7">
    <location>
        <begin position="351"/>
        <end position="373"/>
    </location>
</feature>
<dbReference type="PANTHER" id="PTHR42810:SF1">
    <property type="entry name" value="PURINE PERMEASE YWDJ-RELATED"/>
    <property type="match status" value="1"/>
</dbReference>
<dbReference type="Pfam" id="PF00860">
    <property type="entry name" value="Xan_ur_permease"/>
    <property type="match status" value="1"/>
</dbReference>
<organism evidence="8 9">
    <name type="scientific">Candidatus Thiodictyon syntrophicum</name>
    <dbReference type="NCBI Taxonomy" id="1166950"/>
    <lineage>
        <taxon>Bacteria</taxon>
        <taxon>Pseudomonadati</taxon>
        <taxon>Pseudomonadota</taxon>
        <taxon>Gammaproteobacteria</taxon>
        <taxon>Chromatiales</taxon>
        <taxon>Chromatiaceae</taxon>
        <taxon>Thiodictyon</taxon>
    </lineage>
</organism>
<evidence type="ECO:0000313" key="9">
    <source>
        <dbReference type="Proteomes" id="UP000232638"/>
    </source>
</evidence>
<sequence>MITPRPDMDWHNAFDRLLPPFAEGKREKPRDMLYLASDRPPWSTTLSVSIQHAIMALMLLIYSMIAGQSMGLAGAQLRDFLALGMLVMGLGTVLNGLTTRFSAGHLLINQQGPLNITIFIAVVEFSGPGAAAGGVLVYALMMLILGRFLPLLRVLFPAEVSGVLLVLLGMGLVPVGIRRASGLAAGTLNPLDPSAVLIAAVTLGTIFGLAVWSPGRARILALLIGAAAGLLVAVLTGVLGSAELARVAAQPMFALPGEYYRPAPPTWVPAAIVPYLLGSIMAAVDTVGSGVMIDKMNNERWRRPDLPMIGRLLNGLGLCHLLSALTGTIATSISSVNLGLAHVTGVAARRAGVVTGLLLIALALLPQITAFVILLPAPIVGAILIYTAAYMMVSGAELILSRLLNARRRATVGLGLVAGTAVFMVPELTAQVPLAFKPILGSGLVVGVFCAMLLNFIFRIGVSQQGECVLDGAGPQAQATRFLEDRGADWGARREVIGRAGLAVGEALEALRTAGVIAGPARLVARFDEYTLNLLIDYPGQALHLAAMPAMDAQALLDLDQDEEAFEAAMATLSGALIRHLADRVETQEQLNRGQLRLSFIH</sequence>
<feature type="transmembrane region" description="Helical" evidence="7">
    <location>
        <begin position="42"/>
        <end position="65"/>
    </location>
</feature>
<proteinExistence type="inferred from homology"/>
<feature type="transmembrane region" description="Helical" evidence="7">
    <location>
        <begin position="151"/>
        <end position="173"/>
    </location>
</feature>
<dbReference type="NCBIfam" id="NF037981">
    <property type="entry name" value="NCS2_1"/>
    <property type="match status" value="1"/>
</dbReference>
<evidence type="ECO:0000256" key="5">
    <source>
        <dbReference type="ARBA" id="ARBA00022989"/>
    </source>
</evidence>
<evidence type="ECO:0000256" key="3">
    <source>
        <dbReference type="ARBA" id="ARBA00022448"/>
    </source>
</evidence>
<dbReference type="KEGG" id="tsy:THSYN_30360"/>
<dbReference type="AlphaFoldDB" id="A0A2K8UI01"/>
<evidence type="ECO:0000256" key="4">
    <source>
        <dbReference type="ARBA" id="ARBA00022692"/>
    </source>
</evidence>
<dbReference type="EMBL" id="CP020371">
    <property type="protein sequence ID" value="AUB85216.1"/>
    <property type="molecule type" value="Genomic_DNA"/>
</dbReference>
<evidence type="ECO:0008006" key="10">
    <source>
        <dbReference type="Google" id="ProtNLM"/>
    </source>
</evidence>
<feature type="transmembrane region" description="Helical" evidence="7">
    <location>
        <begin position="272"/>
        <end position="293"/>
    </location>
</feature>
<gene>
    <name evidence="8" type="ORF">THSYN_30360</name>
</gene>
<keyword evidence="5 7" id="KW-1133">Transmembrane helix</keyword>
<feature type="transmembrane region" description="Helical" evidence="7">
    <location>
        <begin position="412"/>
        <end position="433"/>
    </location>
</feature>
<evidence type="ECO:0000313" key="8">
    <source>
        <dbReference type="EMBL" id="AUB85216.1"/>
    </source>
</evidence>
<feature type="transmembrane region" description="Helical" evidence="7">
    <location>
        <begin position="77"/>
        <end position="98"/>
    </location>
</feature>
<keyword evidence="3" id="KW-0813">Transport</keyword>
<dbReference type="GO" id="GO:0042907">
    <property type="term" value="F:xanthine transmembrane transporter activity"/>
    <property type="evidence" value="ECO:0007669"/>
    <property type="project" value="TreeGrafter"/>
</dbReference>
<reference evidence="8 9" key="1">
    <citation type="submission" date="2017-03" db="EMBL/GenBank/DDBJ databases">
        <title>Complete genome sequence of Candidatus 'Thiodictyon syntrophicum' sp. nov. strain Cad16T, a photolithoautotroph purple sulfur bacterium isolated from an alpine meromictic lake.</title>
        <authorList>
            <person name="Luedin S.M."/>
            <person name="Pothier J.F."/>
            <person name="Danza F."/>
            <person name="Storelli N."/>
            <person name="Wittwer M."/>
            <person name="Tonolla M."/>
        </authorList>
    </citation>
    <scope>NUCLEOTIDE SEQUENCE [LARGE SCALE GENOMIC DNA]</scope>
    <source>
        <strain evidence="8 9">Cad16T</strain>
        <plasmid evidence="9">Plasmid pts417</plasmid>
    </source>
</reference>
<keyword evidence="9" id="KW-1185">Reference proteome</keyword>
<dbReference type="Proteomes" id="UP000232638">
    <property type="component" value="Plasmid pTs417"/>
</dbReference>
<evidence type="ECO:0000256" key="6">
    <source>
        <dbReference type="ARBA" id="ARBA00023136"/>
    </source>
</evidence>
<protein>
    <recommendedName>
        <fullName evidence="10">Xanthine/uracil/vitamin C permease</fullName>
    </recommendedName>
</protein>
<feature type="transmembrane region" description="Helical" evidence="7">
    <location>
        <begin position="193"/>
        <end position="212"/>
    </location>
</feature>
<keyword evidence="4 7" id="KW-0812">Transmembrane</keyword>
<comment type="similarity">
    <text evidence="2">Belongs to the nucleobase:cation symporter-2 (NCS2) (TC 2.A.40) family.</text>
</comment>
<dbReference type="InterPro" id="IPR006043">
    <property type="entry name" value="NCS2"/>
</dbReference>
<feature type="transmembrane region" description="Helical" evidence="7">
    <location>
        <begin position="219"/>
        <end position="242"/>
    </location>
</feature>
<evidence type="ECO:0000256" key="7">
    <source>
        <dbReference type="SAM" id="Phobius"/>
    </source>
</evidence>
<feature type="transmembrane region" description="Helical" evidence="7">
    <location>
        <begin position="379"/>
        <end position="400"/>
    </location>
</feature>
<keyword evidence="8" id="KW-0614">Plasmid</keyword>
<evidence type="ECO:0000256" key="2">
    <source>
        <dbReference type="ARBA" id="ARBA00008821"/>
    </source>
</evidence>
<evidence type="ECO:0000256" key="1">
    <source>
        <dbReference type="ARBA" id="ARBA00004141"/>
    </source>
</evidence>
<comment type="subcellular location">
    <subcellularLocation>
        <location evidence="1">Membrane</location>
        <topology evidence="1">Multi-pass membrane protein</topology>
    </subcellularLocation>
</comment>
<geneLocation type="plasmid" evidence="9">
    <name>pts417</name>
</geneLocation>
<name>A0A2K8UI01_9GAMM</name>
<keyword evidence="6 7" id="KW-0472">Membrane</keyword>
<feature type="transmembrane region" description="Helical" evidence="7">
    <location>
        <begin position="439"/>
        <end position="458"/>
    </location>
</feature>
<feature type="transmembrane region" description="Helical" evidence="7">
    <location>
        <begin position="118"/>
        <end position="144"/>
    </location>
</feature>
<dbReference type="PANTHER" id="PTHR42810">
    <property type="entry name" value="PURINE PERMEASE C1399.01C-RELATED"/>
    <property type="match status" value="1"/>
</dbReference>
<accession>A0A2K8UI01</accession>